<dbReference type="Gene3D" id="3.40.430.10">
    <property type="entry name" value="Dihydrofolate Reductase, subunit A"/>
    <property type="match status" value="1"/>
</dbReference>
<dbReference type="InterPro" id="IPR001796">
    <property type="entry name" value="DHFR_dom"/>
</dbReference>
<evidence type="ECO:0000259" key="9">
    <source>
        <dbReference type="PROSITE" id="PS51330"/>
    </source>
</evidence>
<sequence length="165" mass="19142">MIYGIWAEDEQGLIGQDGKLPWKLPAELQHFKKVTMGNIILMGRKTFDGMNKRVLPGRTALVLTREPSYEKDNASILVFHSKNEVLSWYQKQDKTLFITGGAEMFSLFEHELDGIYRTKINARFEGDAFFPSTFDWSAFKKITQEVHTKDEKNAYDFTIETYSKK</sequence>
<dbReference type="Pfam" id="PF00186">
    <property type="entry name" value="DHFR_1"/>
    <property type="match status" value="1"/>
</dbReference>
<keyword evidence="4 7" id="KW-0554">One-carbon metabolism</keyword>
<dbReference type="PANTHER" id="PTHR48069:SF3">
    <property type="entry name" value="DIHYDROFOLATE REDUCTASE"/>
    <property type="match status" value="1"/>
</dbReference>
<dbReference type="GO" id="GO:0004146">
    <property type="term" value="F:dihydrofolate reductase activity"/>
    <property type="evidence" value="ECO:0007669"/>
    <property type="project" value="UniProtKB-EC"/>
</dbReference>
<dbReference type="UniPathway" id="UPA00077">
    <property type="reaction ID" value="UER00158"/>
</dbReference>
<dbReference type="RefSeq" id="WP_153497112.1">
    <property type="nucleotide sequence ID" value="NZ_CAXYUY010000006.1"/>
</dbReference>
<gene>
    <name evidence="10" type="ORF">GHI93_11185</name>
</gene>
<dbReference type="InterPro" id="IPR024072">
    <property type="entry name" value="DHFR-like_dom_sf"/>
</dbReference>
<comment type="similarity">
    <text evidence="2 7 8">Belongs to the dihydrofolate reductase family.</text>
</comment>
<comment type="caution">
    <text evidence="10">The sequence shown here is derived from an EMBL/GenBank/DDBJ whole genome shotgun (WGS) entry which is preliminary data.</text>
</comment>
<dbReference type="CDD" id="cd00209">
    <property type="entry name" value="DHFR"/>
    <property type="match status" value="1"/>
</dbReference>
<evidence type="ECO:0000256" key="7">
    <source>
        <dbReference type="PIRNR" id="PIRNR000194"/>
    </source>
</evidence>
<comment type="function">
    <text evidence="7">Key enzyme in folate metabolism. Catalyzes an essential reaction for de novo glycine and purine synthesis, and for DNA precursor synthesis.</text>
</comment>
<evidence type="ECO:0000256" key="2">
    <source>
        <dbReference type="ARBA" id="ARBA00009539"/>
    </source>
</evidence>
<dbReference type="Proteomes" id="UP000439550">
    <property type="component" value="Unassembled WGS sequence"/>
</dbReference>
<evidence type="ECO:0000256" key="6">
    <source>
        <dbReference type="ARBA" id="ARBA00023002"/>
    </source>
</evidence>
<keyword evidence="5 7" id="KW-0521">NADP</keyword>
<dbReference type="PRINTS" id="PR00070">
    <property type="entry name" value="DHFR"/>
</dbReference>
<dbReference type="PROSITE" id="PS51330">
    <property type="entry name" value="DHFR_2"/>
    <property type="match status" value="1"/>
</dbReference>
<evidence type="ECO:0000256" key="8">
    <source>
        <dbReference type="RuleBase" id="RU004474"/>
    </source>
</evidence>
<dbReference type="EMBL" id="WITJ01000020">
    <property type="protein sequence ID" value="MQW40482.1"/>
    <property type="molecule type" value="Genomic_DNA"/>
</dbReference>
<evidence type="ECO:0000313" key="10">
    <source>
        <dbReference type="EMBL" id="MQW40482.1"/>
    </source>
</evidence>
<dbReference type="InterPro" id="IPR017925">
    <property type="entry name" value="DHFR_CS"/>
</dbReference>
<dbReference type="SUPFAM" id="SSF53597">
    <property type="entry name" value="Dihydrofolate reductase-like"/>
    <property type="match status" value="1"/>
</dbReference>
<keyword evidence="11" id="KW-1185">Reference proteome</keyword>
<feature type="domain" description="DHFR" evidence="9">
    <location>
        <begin position="1"/>
        <end position="164"/>
    </location>
</feature>
<dbReference type="OrthoDB" id="9804315at2"/>
<dbReference type="PROSITE" id="PS00075">
    <property type="entry name" value="DHFR_1"/>
    <property type="match status" value="1"/>
</dbReference>
<dbReference type="PIRSF" id="PIRSF000194">
    <property type="entry name" value="DHFR"/>
    <property type="match status" value="1"/>
</dbReference>
<dbReference type="GO" id="GO:0005829">
    <property type="term" value="C:cytosol"/>
    <property type="evidence" value="ECO:0007669"/>
    <property type="project" value="TreeGrafter"/>
</dbReference>
<dbReference type="EC" id="1.5.1.3" evidence="3 7"/>
<dbReference type="PANTHER" id="PTHR48069">
    <property type="entry name" value="DIHYDROFOLATE REDUCTASE"/>
    <property type="match status" value="1"/>
</dbReference>
<name>A0A7X1ZA40_9LACT</name>
<dbReference type="AlphaFoldDB" id="A0A7X1ZA40"/>
<dbReference type="GO" id="GO:0046654">
    <property type="term" value="P:tetrahydrofolate biosynthetic process"/>
    <property type="evidence" value="ECO:0007669"/>
    <property type="project" value="UniProtKB-UniPathway"/>
</dbReference>
<reference evidence="10 11" key="1">
    <citation type="submission" date="2019-10" db="EMBL/GenBank/DDBJ databases">
        <authorList>
            <person name="Dong K."/>
        </authorList>
    </citation>
    <scope>NUCLEOTIDE SEQUENCE [LARGE SCALE GENOMIC DNA]</scope>
    <source>
        <strain evidence="10 11">DSM 28960</strain>
    </source>
</reference>
<proteinExistence type="inferred from homology"/>
<evidence type="ECO:0000256" key="3">
    <source>
        <dbReference type="ARBA" id="ARBA00012856"/>
    </source>
</evidence>
<keyword evidence="6 7" id="KW-0560">Oxidoreductase</keyword>
<evidence type="ECO:0000313" key="11">
    <source>
        <dbReference type="Proteomes" id="UP000439550"/>
    </source>
</evidence>
<comment type="pathway">
    <text evidence="1 7">Cofactor biosynthesis; tetrahydrofolate biosynthesis; 5,6,7,8-tetrahydrofolate from 7,8-dihydrofolate: step 1/1.</text>
</comment>
<accession>A0A7X1ZA40</accession>
<evidence type="ECO:0000256" key="1">
    <source>
        <dbReference type="ARBA" id="ARBA00004903"/>
    </source>
</evidence>
<dbReference type="InterPro" id="IPR012259">
    <property type="entry name" value="DHFR"/>
</dbReference>
<evidence type="ECO:0000256" key="4">
    <source>
        <dbReference type="ARBA" id="ARBA00022563"/>
    </source>
</evidence>
<comment type="catalytic activity">
    <reaction evidence="7">
        <text>(6S)-5,6,7,8-tetrahydrofolate + NADP(+) = 7,8-dihydrofolate + NADPH + H(+)</text>
        <dbReference type="Rhea" id="RHEA:15009"/>
        <dbReference type="ChEBI" id="CHEBI:15378"/>
        <dbReference type="ChEBI" id="CHEBI:57451"/>
        <dbReference type="ChEBI" id="CHEBI:57453"/>
        <dbReference type="ChEBI" id="CHEBI:57783"/>
        <dbReference type="ChEBI" id="CHEBI:58349"/>
        <dbReference type="EC" id="1.5.1.3"/>
    </reaction>
</comment>
<organism evidence="10 11">
    <name type="scientific">Lactococcus hircilactis</name>
    <dbReference type="NCBI Taxonomy" id="1494462"/>
    <lineage>
        <taxon>Bacteria</taxon>
        <taxon>Bacillati</taxon>
        <taxon>Bacillota</taxon>
        <taxon>Bacilli</taxon>
        <taxon>Lactobacillales</taxon>
        <taxon>Streptococcaceae</taxon>
        <taxon>Lactococcus</taxon>
    </lineage>
</organism>
<evidence type="ECO:0000256" key="5">
    <source>
        <dbReference type="ARBA" id="ARBA00022857"/>
    </source>
</evidence>
<protein>
    <recommendedName>
        <fullName evidence="3 7">Dihydrofolate reductase</fullName>
        <ecNumber evidence="3 7">1.5.1.3</ecNumber>
    </recommendedName>
</protein>
<dbReference type="GO" id="GO:0050661">
    <property type="term" value="F:NADP binding"/>
    <property type="evidence" value="ECO:0007669"/>
    <property type="project" value="InterPro"/>
</dbReference>
<dbReference type="GO" id="GO:0006730">
    <property type="term" value="P:one-carbon metabolic process"/>
    <property type="evidence" value="ECO:0007669"/>
    <property type="project" value="UniProtKB-KW"/>
</dbReference>
<dbReference type="GO" id="GO:0046452">
    <property type="term" value="P:dihydrofolate metabolic process"/>
    <property type="evidence" value="ECO:0007669"/>
    <property type="project" value="TreeGrafter"/>
</dbReference>
<dbReference type="GO" id="GO:0046655">
    <property type="term" value="P:folic acid metabolic process"/>
    <property type="evidence" value="ECO:0007669"/>
    <property type="project" value="TreeGrafter"/>
</dbReference>